<organism evidence="2 3">
    <name type="scientific">Mycena metata</name>
    <dbReference type="NCBI Taxonomy" id="1033252"/>
    <lineage>
        <taxon>Eukaryota</taxon>
        <taxon>Fungi</taxon>
        <taxon>Dikarya</taxon>
        <taxon>Basidiomycota</taxon>
        <taxon>Agaricomycotina</taxon>
        <taxon>Agaricomycetes</taxon>
        <taxon>Agaricomycetidae</taxon>
        <taxon>Agaricales</taxon>
        <taxon>Marasmiineae</taxon>
        <taxon>Mycenaceae</taxon>
        <taxon>Mycena</taxon>
    </lineage>
</organism>
<evidence type="ECO:0000256" key="1">
    <source>
        <dbReference type="SAM" id="MobiDB-lite"/>
    </source>
</evidence>
<feature type="region of interest" description="Disordered" evidence="1">
    <location>
        <begin position="418"/>
        <end position="445"/>
    </location>
</feature>
<feature type="compositionally biased region" description="Low complexity" evidence="1">
    <location>
        <begin position="52"/>
        <end position="76"/>
    </location>
</feature>
<dbReference type="AlphaFoldDB" id="A0AAD7DZY1"/>
<proteinExistence type="predicted"/>
<feature type="region of interest" description="Disordered" evidence="1">
    <location>
        <begin position="383"/>
        <end position="403"/>
    </location>
</feature>
<comment type="caution">
    <text evidence="2">The sequence shown here is derived from an EMBL/GenBank/DDBJ whole genome shotgun (WGS) entry which is preliminary data.</text>
</comment>
<sequence length="476" mass="51476">MKAEPDVEMGGVESEDEAEETETDEDVVDGAAPPIAILADSSEGPTADSTRPAAVSSLSRLPAPPSAASGSRTTPPRHSQFKYRPADLPGGDVNNPLPRAQYNNQHHLPRDDFNMPVLPDSCFGKMRAWNIPLDIAAARYHARQSWGVAWFMEMSRMNLYTAGSQFAAALMRNSSPLDDLKPEEAAHPLIVDGIPFPCPVPTLNSDETWRTAALLKACAYPQLLRFARTLMDADTEGRILRGEGRRVNEHLPSGWDIADLFGFFAKDKVFIKQELEERESNSLFLPGQSLHDTPFDAENSPPPLGPWPSPPPPDSVSEAPELGVKHRLAASAGISSEMMCESVCAAAPRAGDPRAEAVPRFSLFGSPDYALGGLRPFTFVPPPPSLPGQSSRRPAEDEIPIDSGGRATSLVAEMRASSIADLDRTPGPTTDSLSPVKEEADEEERVMPHLDARVWDAEGDNRLFSSCCLSPIGAPI</sequence>
<feature type="compositionally biased region" description="Acidic residues" evidence="1">
    <location>
        <begin position="13"/>
        <end position="28"/>
    </location>
</feature>
<reference evidence="2" key="1">
    <citation type="submission" date="2023-03" db="EMBL/GenBank/DDBJ databases">
        <title>Massive genome expansion in bonnet fungi (Mycena s.s.) driven by repeated elements and novel gene families across ecological guilds.</title>
        <authorList>
            <consortium name="Lawrence Berkeley National Laboratory"/>
            <person name="Harder C.B."/>
            <person name="Miyauchi S."/>
            <person name="Viragh M."/>
            <person name="Kuo A."/>
            <person name="Thoen E."/>
            <person name="Andreopoulos B."/>
            <person name="Lu D."/>
            <person name="Skrede I."/>
            <person name="Drula E."/>
            <person name="Henrissat B."/>
            <person name="Morin E."/>
            <person name="Kohler A."/>
            <person name="Barry K."/>
            <person name="LaButti K."/>
            <person name="Morin E."/>
            <person name="Salamov A."/>
            <person name="Lipzen A."/>
            <person name="Mereny Z."/>
            <person name="Hegedus B."/>
            <person name="Baldrian P."/>
            <person name="Stursova M."/>
            <person name="Weitz H."/>
            <person name="Taylor A."/>
            <person name="Grigoriev I.V."/>
            <person name="Nagy L.G."/>
            <person name="Martin F."/>
            <person name="Kauserud H."/>
        </authorList>
    </citation>
    <scope>NUCLEOTIDE SEQUENCE</scope>
    <source>
        <strain evidence="2">CBHHK182m</strain>
    </source>
</reference>
<name>A0AAD7DZY1_9AGAR</name>
<dbReference type="EMBL" id="JARKIB010000508">
    <property type="protein sequence ID" value="KAJ7702899.1"/>
    <property type="molecule type" value="Genomic_DNA"/>
</dbReference>
<evidence type="ECO:0000313" key="3">
    <source>
        <dbReference type="Proteomes" id="UP001215598"/>
    </source>
</evidence>
<feature type="region of interest" description="Disordered" evidence="1">
    <location>
        <begin position="1"/>
        <end position="97"/>
    </location>
</feature>
<gene>
    <name evidence="2" type="ORF">B0H16DRAFT_1748081</name>
</gene>
<accession>A0AAD7DZY1</accession>
<feature type="compositionally biased region" description="Pro residues" evidence="1">
    <location>
        <begin position="300"/>
        <end position="314"/>
    </location>
</feature>
<evidence type="ECO:0000313" key="2">
    <source>
        <dbReference type="EMBL" id="KAJ7702899.1"/>
    </source>
</evidence>
<keyword evidence="3" id="KW-1185">Reference proteome</keyword>
<dbReference type="Proteomes" id="UP001215598">
    <property type="component" value="Unassembled WGS sequence"/>
</dbReference>
<feature type="region of interest" description="Disordered" evidence="1">
    <location>
        <begin position="282"/>
        <end position="319"/>
    </location>
</feature>
<protein>
    <submittedName>
        <fullName evidence="2">Uncharacterized protein</fullName>
    </submittedName>
</protein>